<dbReference type="HOGENOM" id="CLU_2481213_0_0_6"/>
<evidence type="ECO:0000313" key="2">
    <source>
        <dbReference type="Proteomes" id="UP000011859"/>
    </source>
</evidence>
<dbReference type="AlphaFoldDB" id="M4NHX5"/>
<dbReference type="OrthoDB" id="9816381at2"/>
<dbReference type="KEGG" id="rhd:R2APBS1_2159"/>
<sequence length="87" mass="9274">MAVKRRAEIWTALHPEQVGKDFPPVAKHGRPQPKAFAAETAEASGMTKRSINQHLARAEALGDDLDEVAGTSLDKGVELDALAACLP</sequence>
<dbReference type="Proteomes" id="UP000011859">
    <property type="component" value="Chromosome"/>
</dbReference>
<name>M4NHX5_9GAMM</name>
<gene>
    <name evidence="1" type="ORF">R2APBS1_2159</name>
</gene>
<dbReference type="STRING" id="666685.R2APBS1_2159"/>
<proteinExistence type="predicted"/>
<accession>M4NHX5</accession>
<protein>
    <submittedName>
        <fullName evidence="1">Uncharacterized protein</fullName>
    </submittedName>
</protein>
<dbReference type="RefSeq" id="WP_015447942.1">
    <property type="nucleotide sequence ID" value="NC_020541.1"/>
</dbReference>
<keyword evidence="2" id="KW-1185">Reference proteome</keyword>
<organism evidence="1 2">
    <name type="scientific">Rhodanobacter denitrificans</name>
    <dbReference type="NCBI Taxonomy" id="666685"/>
    <lineage>
        <taxon>Bacteria</taxon>
        <taxon>Pseudomonadati</taxon>
        <taxon>Pseudomonadota</taxon>
        <taxon>Gammaproteobacteria</taxon>
        <taxon>Lysobacterales</taxon>
        <taxon>Rhodanobacteraceae</taxon>
        <taxon>Rhodanobacter</taxon>
    </lineage>
</organism>
<evidence type="ECO:0000313" key="1">
    <source>
        <dbReference type="EMBL" id="AGG89273.1"/>
    </source>
</evidence>
<dbReference type="EMBL" id="CP003470">
    <property type="protein sequence ID" value="AGG89273.1"/>
    <property type="molecule type" value="Genomic_DNA"/>
</dbReference>
<reference evidence="1 2" key="1">
    <citation type="submission" date="2012-04" db="EMBL/GenBank/DDBJ databases">
        <title>Complete genome of Rhodanobacter sp. 2APBS1.</title>
        <authorList>
            <consortium name="US DOE Joint Genome Institute"/>
            <person name="Huntemann M."/>
            <person name="Wei C.-L."/>
            <person name="Han J."/>
            <person name="Detter J.C."/>
            <person name="Han C."/>
            <person name="Tapia R."/>
            <person name="Munk A.C.C."/>
            <person name="Chen A."/>
            <person name="Krypides N."/>
            <person name="Mavromatis K."/>
            <person name="Markowitz V."/>
            <person name="Szeto E."/>
            <person name="Ivanova N."/>
            <person name="Mikhailova N."/>
            <person name="Ovchinnikova G."/>
            <person name="Pagani I."/>
            <person name="Pati A."/>
            <person name="Goodwin L."/>
            <person name="Peters L."/>
            <person name="Pitluck S."/>
            <person name="Woyke T."/>
            <person name="Prakash O."/>
            <person name="Elkins J."/>
            <person name="Brown S."/>
            <person name="Palumbo A."/>
            <person name="Hemme C."/>
            <person name="Zhou J."/>
            <person name="Watson D."/>
            <person name="Jardine P."/>
            <person name="Kostka J."/>
            <person name="Green S."/>
        </authorList>
    </citation>
    <scope>NUCLEOTIDE SEQUENCE [LARGE SCALE GENOMIC DNA]</scope>
    <source>
        <strain evidence="1 2">2APBS1</strain>
    </source>
</reference>